<feature type="compositionally biased region" description="Polar residues" evidence="1">
    <location>
        <begin position="594"/>
        <end position="609"/>
    </location>
</feature>
<feature type="region of interest" description="Disordered" evidence="1">
    <location>
        <begin position="590"/>
        <end position="642"/>
    </location>
</feature>
<name>A0A0N4YFY4_NIPBR</name>
<feature type="region of interest" description="Disordered" evidence="1">
    <location>
        <begin position="1338"/>
        <end position="1386"/>
    </location>
</feature>
<feature type="compositionally biased region" description="Basic and acidic residues" evidence="1">
    <location>
        <begin position="536"/>
        <end position="555"/>
    </location>
</feature>
<feature type="compositionally biased region" description="Polar residues" evidence="1">
    <location>
        <begin position="808"/>
        <end position="826"/>
    </location>
</feature>
<gene>
    <name evidence="2" type="ORF">NBR_LOCUS15690</name>
</gene>
<sequence>MDASNTLSEPNSLANQSVSRKRDSEKGPKEGHREAPEGKRSAKEKRTSKAFLNVQHDLPPGLKNASERDFKKSMDASETLSEPNYLANQSVSRKRDSEKRPEEVHREEPESKRSAKERRTSKAFLNVQHDLPSGLKNASERDFRKSMDVSETLSEPNYLDNQSTSKRPKTEHGEMQQNVSREARESGRIAKGKPSPKVFMNLQHDLPPGLNNASKKDFERPFAKESSEKLPETNSLRCQSLSRRHKDEKGRKQQELLEIASISHRKADEMNTMKPFENAQHDLPRGLVDASKTEFKCVSGENPEPNYLTPQSVCLKPEKAKEEPCKELNSVSTAKEKCVSTVCRSSRDEHAWVGQRFEEGKREVATKAEPKSVAENGTAAPPQDTDLKTAMNVLVETETAKADTDRVTTTDSLIENKMVKTTEVIGNQTRERITWTIRKRIVERTDEWKREPGTPGPRKSGQSITWKGKRKEKLLNKEELAKSSAEKKLSDVPSNLKRNLLFEPPPNMDFGTPLPNDSSAASSQPNSSIVQSVSSTHEHVRGPIQKEKPGQRPDNVDVSGKRTKSVLTNVLYGLPIGLKKATNWVMERPLAKGSSRTESEPNSLLSQSVSRRHKDAEVLIQKEKPRNMPESEGAREKKTTETFMSVQHDLPSGLENASRRIFENQSSGTIFEPNSLLGQSISRRHKDAEIPIQKEEPRDVHEREDAKKKPTSKAFMSVQHDLPIGLENASKRVFENQPSGTSSEPNSLLGQSISRRHKDAEVSIEKEEPRIVPESEGVKEKPTKKTFMSVQHDLPIGLENASKRVFENQPSGTSSEPNSLLGQSISRRYKDAEVPIEKEESKEKPTTKTFMNVQHDLPIGLENASRRVFENRSSGTNSEPNSLLGQSMSRRHKDAEVSIEKEEPKEKPTTKTFMNVQHDLPFGMENASKRVFENQSTGANSEPNSLFGQQPMDEKGERWEEVPTTIPEGAESAKEKRTLRGYTNVQYEMPFGLSQNSRLEKSLRKDRPLPDSNSLMHQRPDKKRDEGTLQYKDRRKEHKKRKRPSVTCCRKRRAMKRAQREGQDLSRKEKFKETGGRRKNKKERHRSPRRAKDRSSRGTNDRYVPMSNAPSEQPDQPPRTASASRRSEPLSAKTPDEPNSLLEQNLDNEGDVAAPQRDEEPHMEHTKKNGPSLSCCCKRRATRRIAIRAGKEGKDIDTREGRGAMNRPPKSDDSSRREPSDKSRQKSKSSKNEEQNLPPGIASASRRGYKEALSRKGSKTPSEPNSLLEQKLHINPKLAAIPHKEKRLKKHKEHKKNGRLSLVWINSRRINAAASTRKGDDLRSRAVVEDVEQKEQVYERGRKNSEEVSELPEAEEAWMNNERKITAASTRERDDLRSRAAVEDVE</sequence>
<dbReference type="EMBL" id="UYSL01021845">
    <property type="protein sequence ID" value="VDL79284.1"/>
    <property type="molecule type" value="Genomic_DNA"/>
</dbReference>
<feature type="compositionally biased region" description="Basic and acidic residues" evidence="1">
    <location>
        <begin position="614"/>
        <end position="640"/>
    </location>
</feature>
<feature type="compositionally biased region" description="Basic and acidic residues" evidence="1">
    <location>
        <begin position="1018"/>
        <end position="1034"/>
    </location>
</feature>
<feature type="compositionally biased region" description="Basic and acidic residues" evidence="1">
    <location>
        <begin position="998"/>
        <end position="1009"/>
    </location>
</feature>
<feature type="compositionally biased region" description="Low complexity" evidence="1">
    <location>
        <begin position="515"/>
        <end position="528"/>
    </location>
</feature>
<feature type="compositionally biased region" description="Basic residues" evidence="1">
    <location>
        <begin position="1077"/>
        <end position="1092"/>
    </location>
</feature>
<feature type="compositionally biased region" description="Basic and acidic residues" evidence="1">
    <location>
        <begin position="1156"/>
        <end position="1167"/>
    </location>
</feature>
<feature type="compositionally biased region" description="Acidic residues" evidence="1">
    <location>
        <begin position="1347"/>
        <end position="1356"/>
    </location>
</feature>
<feature type="compositionally biased region" description="Polar residues" evidence="1">
    <location>
        <begin position="1"/>
        <end position="18"/>
    </location>
</feature>
<feature type="compositionally biased region" description="Basic and acidic residues" evidence="1">
    <location>
        <begin position="214"/>
        <end position="231"/>
    </location>
</feature>
<feature type="compositionally biased region" description="Basic and acidic residues" evidence="1">
    <location>
        <begin position="893"/>
        <end position="909"/>
    </location>
</feature>
<feature type="compositionally biased region" description="Basic and acidic residues" evidence="1">
    <location>
        <begin position="1189"/>
        <end position="1202"/>
    </location>
</feature>
<feature type="region of interest" description="Disordered" evidence="1">
    <location>
        <begin position="363"/>
        <end position="385"/>
    </location>
</feature>
<feature type="compositionally biased region" description="Polar residues" evidence="1">
    <location>
        <begin position="933"/>
        <end position="948"/>
    </location>
</feature>
<feature type="compositionally biased region" description="Basic and acidic residues" evidence="1">
    <location>
        <begin position="363"/>
        <end position="372"/>
    </location>
</feature>
<accession>A0A0N4YFY4</accession>
<feature type="compositionally biased region" description="Basic and acidic residues" evidence="1">
    <location>
        <begin position="138"/>
        <end position="148"/>
    </location>
</feature>
<feature type="compositionally biased region" description="Polar residues" evidence="1">
    <location>
        <begin position="76"/>
        <end position="91"/>
    </location>
</feature>
<evidence type="ECO:0000256" key="1">
    <source>
        <dbReference type="SAM" id="MobiDB-lite"/>
    </source>
</evidence>
<evidence type="ECO:0000313" key="2">
    <source>
        <dbReference type="EMBL" id="VDL79284.1"/>
    </source>
</evidence>
<feature type="compositionally biased region" description="Polar residues" evidence="1">
    <location>
        <begin position="1259"/>
        <end position="1268"/>
    </location>
</feature>
<dbReference type="WBParaSite" id="NBR_0001568901-mRNA-1">
    <property type="protein sequence ID" value="NBR_0001568901-mRNA-1"/>
    <property type="gene ID" value="NBR_0001568901"/>
</dbReference>
<feature type="compositionally biased region" description="Basic and acidic residues" evidence="1">
    <location>
        <begin position="93"/>
        <end position="120"/>
    </location>
</feature>
<evidence type="ECO:0000313" key="4">
    <source>
        <dbReference type="WBParaSite" id="NBR_0001568901-mRNA-1"/>
    </source>
</evidence>
<feature type="region of interest" description="Disordered" evidence="1">
    <location>
        <begin position="664"/>
        <end position="786"/>
    </location>
</feature>
<organism evidence="4">
    <name type="scientific">Nippostrongylus brasiliensis</name>
    <name type="common">Rat hookworm</name>
    <dbReference type="NCBI Taxonomy" id="27835"/>
    <lineage>
        <taxon>Eukaryota</taxon>
        <taxon>Metazoa</taxon>
        <taxon>Ecdysozoa</taxon>
        <taxon>Nematoda</taxon>
        <taxon>Chromadorea</taxon>
        <taxon>Rhabditida</taxon>
        <taxon>Rhabditina</taxon>
        <taxon>Rhabditomorpha</taxon>
        <taxon>Strongyloidea</taxon>
        <taxon>Heligmosomidae</taxon>
        <taxon>Nippostrongylus</taxon>
    </lineage>
</organism>
<feature type="compositionally biased region" description="Basic and acidic residues" evidence="1">
    <location>
        <begin position="952"/>
        <end position="961"/>
    </location>
</feature>
<feature type="compositionally biased region" description="Polar residues" evidence="1">
    <location>
        <begin position="871"/>
        <end position="888"/>
    </location>
</feature>
<dbReference type="OMA" id="TTDTMQT"/>
<dbReference type="Proteomes" id="UP000271162">
    <property type="component" value="Unassembled WGS sequence"/>
</dbReference>
<evidence type="ECO:0000313" key="3">
    <source>
        <dbReference type="Proteomes" id="UP000271162"/>
    </source>
</evidence>
<feature type="region of interest" description="Disordered" evidence="1">
    <location>
        <begin position="803"/>
        <end position="913"/>
    </location>
</feature>
<feature type="compositionally biased region" description="Basic and acidic residues" evidence="1">
    <location>
        <begin position="1058"/>
        <end position="1076"/>
    </location>
</feature>
<feature type="region of interest" description="Disordered" evidence="1">
    <location>
        <begin position="446"/>
        <end position="471"/>
    </location>
</feature>
<keyword evidence="3" id="KW-1185">Reference proteome</keyword>
<feature type="compositionally biased region" description="Basic residues" evidence="1">
    <location>
        <begin position="1035"/>
        <end position="1057"/>
    </location>
</feature>
<feature type="compositionally biased region" description="Basic and acidic residues" evidence="1">
    <location>
        <begin position="20"/>
        <end position="47"/>
    </location>
</feature>
<proteinExistence type="predicted"/>
<feature type="compositionally biased region" description="Basic and acidic residues" evidence="1">
    <location>
        <begin position="686"/>
        <end position="708"/>
    </location>
</feature>
<feature type="region of interest" description="Disordered" evidence="1">
    <location>
        <begin position="497"/>
        <end position="561"/>
    </location>
</feature>
<feature type="region of interest" description="Disordered" evidence="1">
    <location>
        <begin position="1"/>
        <end position="254"/>
    </location>
</feature>
<feature type="compositionally biased region" description="Basic residues" evidence="1">
    <location>
        <begin position="1284"/>
        <end position="1296"/>
    </location>
</feature>
<feature type="compositionally biased region" description="Basic residues" evidence="1">
    <location>
        <begin position="1177"/>
        <end position="1186"/>
    </location>
</feature>
<reference evidence="2 3" key="2">
    <citation type="submission" date="2018-11" db="EMBL/GenBank/DDBJ databases">
        <authorList>
            <consortium name="Pathogen Informatics"/>
        </authorList>
    </citation>
    <scope>NUCLEOTIDE SEQUENCE [LARGE SCALE GENOMIC DNA]</scope>
</reference>
<feature type="compositionally biased region" description="Polar residues" evidence="1">
    <location>
        <begin position="1108"/>
        <end position="1124"/>
    </location>
</feature>
<feature type="compositionally biased region" description="Basic and acidic residues" evidence="1">
    <location>
        <begin position="1361"/>
        <end position="1386"/>
    </location>
</feature>
<feature type="compositionally biased region" description="Basic and acidic residues" evidence="1">
    <location>
        <begin position="245"/>
        <end position="254"/>
    </location>
</feature>
<feature type="compositionally biased region" description="Polar residues" evidence="1">
    <location>
        <begin position="149"/>
        <end position="165"/>
    </location>
</feature>
<protein>
    <submittedName>
        <fullName evidence="4">DUF4592 domain-containing protein</fullName>
    </submittedName>
</protein>
<feature type="compositionally biased region" description="Basic and acidic residues" evidence="1">
    <location>
        <begin position="758"/>
        <end position="783"/>
    </location>
</feature>
<feature type="compositionally biased region" description="Polar residues" evidence="1">
    <location>
        <begin position="736"/>
        <end position="753"/>
    </location>
</feature>
<feature type="compositionally biased region" description="Basic and acidic residues" evidence="1">
    <location>
        <begin position="65"/>
        <end position="75"/>
    </location>
</feature>
<reference evidence="4" key="1">
    <citation type="submission" date="2017-02" db="UniProtKB">
        <authorList>
            <consortium name="WormBaseParasite"/>
        </authorList>
    </citation>
    <scope>IDENTIFICATION</scope>
</reference>
<feature type="compositionally biased region" description="Polar residues" evidence="1">
    <location>
        <begin position="232"/>
        <end position="241"/>
    </location>
</feature>
<feature type="region of interest" description="Disordered" evidence="1">
    <location>
        <begin position="930"/>
        <end position="1296"/>
    </location>
</feature>
<feature type="compositionally biased region" description="Basic and acidic residues" evidence="1">
    <location>
        <begin position="1209"/>
        <end position="1234"/>
    </location>
</feature>
<feature type="compositionally biased region" description="Basic and acidic residues" evidence="1">
    <location>
        <begin position="828"/>
        <end position="846"/>
    </location>
</feature>